<reference evidence="2" key="1">
    <citation type="submission" date="2022-09" db="EMBL/GenBank/DDBJ databases">
        <title>Fusarium specimens isolated from Avocado Roots.</title>
        <authorList>
            <person name="Stajich J."/>
            <person name="Roper C."/>
            <person name="Heimlech-Rivalta G."/>
        </authorList>
    </citation>
    <scope>NUCLEOTIDE SEQUENCE</scope>
    <source>
        <strain evidence="2">CF00136</strain>
    </source>
</reference>
<name>A0A9W8VDG9_9HYPO</name>
<protein>
    <submittedName>
        <fullName evidence="2">Uncharacterized protein</fullName>
    </submittedName>
</protein>
<dbReference type="EMBL" id="JAOQAZ010000024">
    <property type="protein sequence ID" value="KAJ4253390.1"/>
    <property type="molecule type" value="Genomic_DNA"/>
</dbReference>
<dbReference type="Proteomes" id="UP001152049">
    <property type="component" value="Unassembled WGS sequence"/>
</dbReference>
<dbReference type="OrthoDB" id="5095978at2759"/>
<keyword evidence="3" id="KW-1185">Reference proteome</keyword>
<evidence type="ECO:0000313" key="3">
    <source>
        <dbReference type="Proteomes" id="UP001152049"/>
    </source>
</evidence>
<proteinExistence type="predicted"/>
<comment type="caution">
    <text evidence="2">The sequence shown here is derived from an EMBL/GenBank/DDBJ whole genome shotgun (WGS) entry which is preliminary data.</text>
</comment>
<organism evidence="2 3">
    <name type="scientific">Fusarium torreyae</name>
    <dbReference type="NCBI Taxonomy" id="1237075"/>
    <lineage>
        <taxon>Eukaryota</taxon>
        <taxon>Fungi</taxon>
        <taxon>Dikarya</taxon>
        <taxon>Ascomycota</taxon>
        <taxon>Pezizomycotina</taxon>
        <taxon>Sordariomycetes</taxon>
        <taxon>Hypocreomycetidae</taxon>
        <taxon>Hypocreales</taxon>
        <taxon>Nectriaceae</taxon>
        <taxon>Fusarium</taxon>
    </lineage>
</organism>
<sequence length="139" mass="15501">MCQQPDLQENGDKTRQEGFSRSYMQPVSTPIPRSAGSADQPHLQHVETLSIPDDPSTPYDYDHRTTMTIQYQQRQCPQDIWLHSPWQSVLYQPALRYSLLPDPQPPQQQASSGDATREARAEGAKPVETNGHSAKGASG</sequence>
<gene>
    <name evidence="2" type="ORF">NW762_010546</name>
</gene>
<accession>A0A9W8VDG9</accession>
<evidence type="ECO:0000256" key="1">
    <source>
        <dbReference type="SAM" id="MobiDB-lite"/>
    </source>
</evidence>
<evidence type="ECO:0000313" key="2">
    <source>
        <dbReference type="EMBL" id="KAJ4253390.1"/>
    </source>
</evidence>
<feature type="region of interest" description="Disordered" evidence="1">
    <location>
        <begin position="98"/>
        <end position="139"/>
    </location>
</feature>
<feature type="compositionally biased region" description="Basic and acidic residues" evidence="1">
    <location>
        <begin position="115"/>
        <end position="125"/>
    </location>
</feature>
<feature type="region of interest" description="Disordered" evidence="1">
    <location>
        <begin position="1"/>
        <end position="62"/>
    </location>
</feature>
<dbReference type="AlphaFoldDB" id="A0A9W8VDG9"/>
<feature type="compositionally biased region" description="Polar residues" evidence="1">
    <location>
        <begin position="19"/>
        <end position="28"/>
    </location>
</feature>